<gene>
    <name evidence="2" type="ORF">A7E75_09355</name>
</gene>
<feature type="domain" description="PurE" evidence="1">
    <location>
        <begin position="120"/>
        <end position="252"/>
    </location>
</feature>
<evidence type="ECO:0000313" key="2">
    <source>
        <dbReference type="EMBL" id="APG25205.1"/>
    </source>
</evidence>
<evidence type="ECO:0000259" key="1">
    <source>
        <dbReference type="SMART" id="SM01001"/>
    </source>
</evidence>
<dbReference type="STRING" id="29542.A6070_03325"/>
<dbReference type="InterPro" id="IPR000031">
    <property type="entry name" value="PurE_dom"/>
</dbReference>
<sequence length="252" mass="25935">MDPDRLKTCLMAIRSGELSVADGLDRLTTLPFEDVGDALVDHHRGLRQGAPEVVFGEGKTSDQILRIAEGLLNAGSNMLATRLDADKASALMKVFPDAEYDPLGRTLTIVRHPPQSTGLGTVLVVCAGTSDLPVAREAATTARMFGNAVEELVDVGVAGLHRLLAHLDRLRSASVIIAVAGMEGALPSVIGGLVAAPVIAVPTSVGYGAALGGVAALLGMLNSCAGGITVVNIDNGYGAACAANRINRRPQP</sequence>
<dbReference type="GO" id="GO:0016787">
    <property type="term" value="F:hydrolase activity"/>
    <property type="evidence" value="ECO:0007669"/>
    <property type="project" value="InterPro"/>
</dbReference>
<dbReference type="NCBIfam" id="NF033503">
    <property type="entry name" value="LarB"/>
    <property type="match status" value="1"/>
</dbReference>
<dbReference type="SMART" id="SM01001">
    <property type="entry name" value="AIRC"/>
    <property type="match status" value="1"/>
</dbReference>
<dbReference type="Gene3D" id="3.40.50.1970">
    <property type="match status" value="1"/>
</dbReference>
<dbReference type="RefSeq" id="WP_072287054.1">
    <property type="nucleotide sequence ID" value="NZ_CP015455.1"/>
</dbReference>
<keyword evidence="3" id="KW-1185">Reference proteome</keyword>
<dbReference type="SUPFAM" id="SSF52255">
    <property type="entry name" value="N5-CAIR mutase (phosphoribosylaminoimidazole carboxylase, PurE)"/>
    <property type="match status" value="1"/>
</dbReference>
<evidence type="ECO:0000313" key="3">
    <source>
        <dbReference type="Proteomes" id="UP000182264"/>
    </source>
</evidence>
<organism evidence="2 3">
    <name type="scientific">Syntrophotalea acetylenica</name>
    <name type="common">Pelobacter acetylenicus</name>
    <dbReference type="NCBI Taxonomy" id="29542"/>
    <lineage>
        <taxon>Bacteria</taxon>
        <taxon>Pseudomonadati</taxon>
        <taxon>Thermodesulfobacteriota</taxon>
        <taxon>Desulfuromonadia</taxon>
        <taxon>Desulfuromonadales</taxon>
        <taxon>Syntrophotaleaceae</taxon>
        <taxon>Syntrophotalea</taxon>
    </lineage>
</organism>
<dbReference type="PANTHER" id="PTHR43064:SF1">
    <property type="entry name" value="SLL1489 PROTEIN"/>
    <property type="match status" value="1"/>
</dbReference>
<dbReference type="Proteomes" id="UP000182264">
    <property type="component" value="Chromosome"/>
</dbReference>
<dbReference type="AlphaFoldDB" id="A0A1L3GH70"/>
<reference evidence="2 3" key="1">
    <citation type="journal article" date="2017" name="Genome Announc.">
        <title>Complete Genome Sequences of Two Acetylene-Fermenting Pelobacter acetylenicus Strains.</title>
        <authorList>
            <person name="Sutton J.M."/>
            <person name="Baesman S.M."/>
            <person name="Fierst J.L."/>
            <person name="Poret-Peterson A.T."/>
            <person name="Oremland R.S."/>
            <person name="Dunlap D.S."/>
            <person name="Akob D.M."/>
        </authorList>
    </citation>
    <scope>NUCLEOTIDE SEQUENCE [LARGE SCALE GENOMIC DNA]</scope>
    <source>
        <strain evidence="2 3">DSM 3247</strain>
    </source>
</reference>
<dbReference type="OrthoDB" id="9782511at2"/>
<dbReference type="PANTHER" id="PTHR43064">
    <property type="entry name" value="PHOSPHORIBOSYLAMINOIMIDAZOLE CARBOXYLASE-RELATED"/>
    <property type="match status" value="1"/>
</dbReference>
<dbReference type="GO" id="GO:0006189">
    <property type="term" value="P:'de novo' IMP biosynthetic process"/>
    <property type="evidence" value="ECO:0007669"/>
    <property type="project" value="InterPro"/>
</dbReference>
<protein>
    <submittedName>
        <fullName evidence="2">1-(5-phosphoribosyl)-5-amino-4-imidazole-carboxylate carboxylase</fullName>
    </submittedName>
</protein>
<dbReference type="InterPro" id="IPR039476">
    <property type="entry name" value="P2CMN_synthase_LarB"/>
</dbReference>
<proteinExistence type="predicted"/>
<dbReference type="KEGG" id="pace:A6070_03325"/>
<dbReference type="EMBL" id="CP015518">
    <property type="protein sequence ID" value="APG25205.1"/>
    <property type="molecule type" value="Genomic_DNA"/>
</dbReference>
<name>A0A1L3GH70_SYNAC</name>
<accession>A0A1L3GH70</accession>
<dbReference type="Pfam" id="PF00731">
    <property type="entry name" value="AIRC"/>
    <property type="match status" value="1"/>
</dbReference>